<evidence type="ECO:0000313" key="2">
    <source>
        <dbReference type="Proteomes" id="UP000250088"/>
    </source>
</evidence>
<dbReference type="RefSeq" id="WP_086888429.1">
    <property type="nucleotide sequence ID" value="NZ_CP019893.1"/>
</dbReference>
<evidence type="ECO:0000313" key="1">
    <source>
        <dbReference type="EMBL" id="ARS90053.1"/>
    </source>
</evidence>
<keyword evidence="2" id="KW-1185">Reference proteome</keyword>
<dbReference type="AlphaFoldDB" id="A0A2Z2HTD7"/>
<dbReference type="KEGG" id="naj:B1756_10150"/>
<proteinExistence type="predicted"/>
<dbReference type="Proteomes" id="UP000250088">
    <property type="component" value="Chromosome"/>
</dbReference>
<dbReference type="OrthoDB" id="198024at2157"/>
<reference evidence="2" key="1">
    <citation type="submission" date="2017-02" db="EMBL/GenBank/DDBJ databases">
        <title>Natronthermophilus aegyptiacus gen. nov.,sp. nov., an aerobic, extremely halophilic alkalithermophilic archaeon isolated from the athalassohaline Wadi An Natrun, Egypt.</title>
        <authorList>
            <person name="Zhao B."/>
        </authorList>
    </citation>
    <scope>NUCLEOTIDE SEQUENCE [LARGE SCALE GENOMIC DNA]</scope>
    <source>
        <strain evidence="2">JW/NM-HA 15</strain>
    </source>
</reference>
<gene>
    <name evidence="1" type="ORF">B1756_10150</name>
</gene>
<accession>A0A2Z2HTD7</accession>
<dbReference type="GeneID" id="32894443"/>
<protein>
    <submittedName>
        <fullName evidence="1">Uncharacterized protein</fullName>
    </submittedName>
</protein>
<dbReference type="EMBL" id="CP019893">
    <property type="protein sequence ID" value="ARS90053.1"/>
    <property type="molecule type" value="Genomic_DNA"/>
</dbReference>
<name>A0A2Z2HTD7_9EURY</name>
<sequence>MFTRRQLLGMTLAGVGAAGTVVGVDRSVLQGTVYEKWVRGYDPDGSELVHSVVLDSLETPYVVDSIDDLDLFDGRSGRRPVITDDAHVRLLERYESVEYGIDVCSGDARRECHGGAIDRDGFNAVQIADEVTVAQVRNRVRLLRTAD</sequence>
<organism evidence="1 2">
    <name type="scientific">Natrarchaeobaculum aegyptiacum</name>
    <dbReference type="NCBI Taxonomy" id="745377"/>
    <lineage>
        <taxon>Archaea</taxon>
        <taxon>Methanobacteriati</taxon>
        <taxon>Methanobacteriota</taxon>
        <taxon>Stenosarchaea group</taxon>
        <taxon>Halobacteria</taxon>
        <taxon>Halobacteriales</taxon>
        <taxon>Natrialbaceae</taxon>
        <taxon>Natrarchaeobaculum</taxon>
    </lineage>
</organism>